<dbReference type="Gene3D" id="1.10.10.10">
    <property type="entry name" value="Winged helix-like DNA-binding domain superfamily/Winged helix DNA-binding domain"/>
    <property type="match status" value="1"/>
</dbReference>
<proteinExistence type="predicted"/>
<dbReference type="SUPFAM" id="SSF46785">
    <property type="entry name" value="Winged helix' DNA-binding domain"/>
    <property type="match status" value="1"/>
</dbReference>
<dbReference type="Proteomes" id="UP000011585">
    <property type="component" value="Unassembled WGS sequence"/>
</dbReference>
<name>L9USH2_HALBP</name>
<organism evidence="2 3">
    <name type="scientific">Halogeometricum borinquense (strain ATCC 700274 / DSM 11551 / JCM 10706 / KCTC 4070 / PR3)</name>
    <dbReference type="NCBI Taxonomy" id="469382"/>
    <lineage>
        <taxon>Archaea</taxon>
        <taxon>Methanobacteriati</taxon>
        <taxon>Methanobacteriota</taxon>
        <taxon>Stenosarchaea group</taxon>
        <taxon>Halobacteria</taxon>
        <taxon>Halobacteriales</taxon>
        <taxon>Haloferacaceae</taxon>
        <taxon>Halogeometricum</taxon>
    </lineage>
</organism>
<dbReference type="AlphaFoldDB" id="L9USH2"/>
<feature type="region of interest" description="Disordered" evidence="1">
    <location>
        <begin position="51"/>
        <end position="96"/>
    </location>
</feature>
<evidence type="ECO:0000313" key="2">
    <source>
        <dbReference type="EMBL" id="ELY27651.1"/>
    </source>
</evidence>
<reference evidence="2 3" key="1">
    <citation type="journal article" date="2014" name="PLoS Genet.">
        <title>Phylogenetically driven sequencing of extremely halophilic archaea reveals strategies for static and dynamic osmo-response.</title>
        <authorList>
            <person name="Becker E.A."/>
            <person name="Seitzer P.M."/>
            <person name="Tritt A."/>
            <person name="Larsen D."/>
            <person name="Krusor M."/>
            <person name="Yao A.I."/>
            <person name="Wu D."/>
            <person name="Madern D."/>
            <person name="Eisen J.A."/>
            <person name="Darling A.E."/>
            <person name="Facciotti M.T."/>
        </authorList>
    </citation>
    <scope>NUCLEOTIDE SEQUENCE [LARGE SCALE GENOMIC DNA]</scope>
    <source>
        <strain evidence="2 3">DSM 11551</strain>
    </source>
</reference>
<evidence type="ECO:0000313" key="3">
    <source>
        <dbReference type="Proteomes" id="UP000011585"/>
    </source>
</evidence>
<comment type="caution">
    <text evidence="2">The sequence shown here is derived from an EMBL/GenBank/DDBJ whole genome shotgun (WGS) entry which is preliminary data.</text>
</comment>
<sequence length="247" mass="26710">MTNSGSKLPRAVIHKKILDVAESRPDATVEELSSVVNGASVTLVERVLDEYGDPASTAGVPDEAETGLSTDESEMSKPKTNGSMSKTDTHHVRKVAQDPVELTEKQREVLRAIQDSPDATQSELADRFGVTQSTINNRLNSIEGFDWKHRQAFTEVMLDDSDTSADDDSSGSVSVKNLSEQLTDLSEQVAALEQQLNEPAQDTASPFSDPDLVCKIVRACLNSEAISEDEEDRIMKAVLTTGTASEA</sequence>
<dbReference type="EMBL" id="AOHT01000032">
    <property type="protein sequence ID" value="ELY27651.1"/>
    <property type="molecule type" value="Genomic_DNA"/>
</dbReference>
<evidence type="ECO:0000256" key="1">
    <source>
        <dbReference type="SAM" id="MobiDB-lite"/>
    </source>
</evidence>
<dbReference type="InterPro" id="IPR036388">
    <property type="entry name" value="WH-like_DNA-bd_sf"/>
</dbReference>
<accession>L9USH2</accession>
<gene>
    <name evidence="2" type="ORF">C499_08777</name>
</gene>
<dbReference type="InterPro" id="IPR036390">
    <property type="entry name" value="WH_DNA-bd_sf"/>
</dbReference>
<protein>
    <submittedName>
        <fullName evidence="2">Sigma-70 family RNA polymerase sigma factor</fullName>
    </submittedName>
</protein>
<dbReference type="Pfam" id="PF13412">
    <property type="entry name" value="HTH_24"/>
    <property type="match status" value="1"/>
</dbReference>